<keyword evidence="3" id="KW-1133">Transmembrane helix</keyword>
<keyword evidence="4" id="KW-0472">Membrane</keyword>
<evidence type="ECO:0000313" key="6">
    <source>
        <dbReference type="Proteomes" id="UP000283745"/>
    </source>
</evidence>
<name>A0A414JAL1_9FIRM</name>
<dbReference type="GO" id="GO:0016020">
    <property type="term" value="C:membrane"/>
    <property type="evidence" value="ECO:0007669"/>
    <property type="project" value="UniProtKB-SubCell"/>
</dbReference>
<gene>
    <name evidence="5" type="ORF">DW740_04250</name>
</gene>
<proteinExistence type="predicted"/>
<evidence type="ECO:0000313" key="5">
    <source>
        <dbReference type="EMBL" id="RHE41508.1"/>
    </source>
</evidence>
<dbReference type="RefSeq" id="WP_015540818.1">
    <property type="nucleotide sequence ID" value="NZ_CABJFK010000002.1"/>
</dbReference>
<evidence type="ECO:0000256" key="2">
    <source>
        <dbReference type="ARBA" id="ARBA00022692"/>
    </source>
</evidence>
<evidence type="ECO:0000256" key="3">
    <source>
        <dbReference type="ARBA" id="ARBA00022989"/>
    </source>
</evidence>
<accession>A0A414JAL1</accession>
<comment type="caution">
    <text evidence="5">The sequence shown here is derived from an EMBL/GenBank/DDBJ whole genome shotgun (WGS) entry which is preliminary data.</text>
</comment>
<reference evidence="5 6" key="1">
    <citation type="submission" date="2018-08" db="EMBL/GenBank/DDBJ databases">
        <title>A genome reference for cultivated species of the human gut microbiota.</title>
        <authorList>
            <person name="Zou Y."/>
            <person name="Xue W."/>
            <person name="Luo G."/>
        </authorList>
    </citation>
    <scope>NUCLEOTIDE SEQUENCE [LARGE SCALE GENOMIC DNA]</scope>
    <source>
        <strain evidence="5 6">AM28-23</strain>
    </source>
</reference>
<dbReference type="Proteomes" id="UP000283745">
    <property type="component" value="Unassembled WGS sequence"/>
</dbReference>
<dbReference type="AlphaFoldDB" id="A0A414JAL1"/>
<dbReference type="GO" id="GO:0009403">
    <property type="term" value="P:toxin biosynthetic process"/>
    <property type="evidence" value="ECO:0007669"/>
    <property type="project" value="InterPro"/>
</dbReference>
<evidence type="ECO:0000256" key="4">
    <source>
        <dbReference type="ARBA" id="ARBA00023136"/>
    </source>
</evidence>
<protein>
    <submittedName>
        <fullName evidence="5">CvpA family protein</fullName>
    </submittedName>
</protein>
<sequence length="236" mass="26139">MNVTWAGIAAIGVLLFTGYTGYRRGFIKEIVSIFFVFLALALAWTINPYVNTFLMEKTSLYDKIQESCREFSDSQDATEGNGEDEETEDGLISQLPLPEILQKNLAANNTKEAYQYLAVDTFGDYVSEYLARAIINGLSYLLAYALANLMLRVAMLVLDMIAGLPLISGANRLTGGIVGVAKGILFIWIALLLLTILCSSDIGKSGLELVEKDSILQALYKHDVLVNFFMDVFYKK</sequence>
<keyword evidence="2" id="KW-0812">Transmembrane</keyword>
<organism evidence="5 6">
    <name type="scientific">Blautia obeum</name>
    <dbReference type="NCBI Taxonomy" id="40520"/>
    <lineage>
        <taxon>Bacteria</taxon>
        <taxon>Bacillati</taxon>
        <taxon>Bacillota</taxon>
        <taxon>Clostridia</taxon>
        <taxon>Lachnospirales</taxon>
        <taxon>Lachnospiraceae</taxon>
        <taxon>Blautia</taxon>
    </lineage>
</organism>
<dbReference type="EMBL" id="QSKF01000002">
    <property type="protein sequence ID" value="RHE41508.1"/>
    <property type="molecule type" value="Genomic_DNA"/>
</dbReference>
<dbReference type="InterPro" id="IPR003825">
    <property type="entry name" value="Colicin-V_CvpA"/>
</dbReference>
<evidence type="ECO:0000256" key="1">
    <source>
        <dbReference type="ARBA" id="ARBA00004141"/>
    </source>
</evidence>
<comment type="subcellular location">
    <subcellularLocation>
        <location evidence="1">Membrane</location>
        <topology evidence="1">Multi-pass membrane protein</topology>
    </subcellularLocation>
</comment>
<dbReference type="Pfam" id="PF02674">
    <property type="entry name" value="Colicin_V"/>
    <property type="match status" value="2"/>
</dbReference>